<evidence type="ECO:0000313" key="3">
    <source>
        <dbReference type="Proteomes" id="UP000030651"/>
    </source>
</evidence>
<proteinExistence type="predicted"/>
<dbReference type="RefSeq" id="XP_007829742.1">
    <property type="nucleotide sequence ID" value="XM_007831551.1"/>
</dbReference>
<name>W3XFY4_PESFW</name>
<keyword evidence="3" id="KW-1185">Reference proteome</keyword>
<dbReference type="HOGENOM" id="CLU_021598_2_0_1"/>
<accession>W3XFY4</accession>
<organism evidence="2 3">
    <name type="scientific">Pestalotiopsis fici (strain W106-1 / CGMCC3.15140)</name>
    <dbReference type="NCBI Taxonomy" id="1229662"/>
    <lineage>
        <taxon>Eukaryota</taxon>
        <taxon>Fungi</taxon>
        <taxon>Dikarya</taxon>
        <taxon>Ascomycota</taxon>
        <taxon>Pezizomycotina</taxon>
        <taxon>Sordariomycetes</taxon>
        <taxon>Xylariomycetidae</taxon>
        <taxon>Amphisphaeriales</taxon>
        <taxon>Sporocadaceae</taxon>
        <taxon>Pestalotiopsis</taxon>
    </lineage>
</organism>
<dbReference type="EMBL" id="KI912110">
    <property type="protein sequence ID" value="ETS84945.1"/>
    <property type="molecule type" value="Genomic_DNA"/>
</dbReference>
<evidence type="ECO:0000313" key="2">
    <source>
        <dbReference type="EMBL" id="ETS84945.1"/>
    </source>
</evidence>
<dbReference type="AlphaFoldDB" id="W3XFY4"/>
<dbReference type="Proteomes" id="UP000030651">
    <property type="component" value="Unassembled WGS sequence"/>
</dbReference>
<dbReference type="InParanoid" id="W3XFY4"/>
<dbReference type="GeneID" id="19267983"/>
<dbReference type="eggNOG" id="ENOG502SJQV">
    <property type="taxonomic scope" value="Eukaryota"/>
</dbReference>
<protein>
    <recommendedName>
        <fullName evidence="4">F-box domain-containing protein</fullName>
    </recommendedName>
</protein>
<evidence type="ECO:0008006" key="4">
    <source>
        <dbReference type="Google" id="ProtNLM"/>
    </source>
</evidence>
<dbReference type="OrthoDB" id="5422579at2759"/>
<sequence>MSNNNQSDDGNLTCIPSEICRLVAALLENCDIKNLRLVCRVLRDNFPLRIGRVFLSANPLNVQTFRSIAEHEVYRHGITEIVWDDAQLVAGLGQEEGEEMQQDQGYPSDEENGHSAPRWFSLACRKNLGDERSRKGVEERPAWRARMQQLEAQLPVHESWAIYQDLLRQQQQVLADGSDIAALRYGLSRFPALRTITVTPAAHGYLFAPLYKTPMIRSFPYGFNYPIPHGWPMPRPEDLPYELRPWSVKAEREQWRGVSIILRELAQQPYHRVNELLFNVHNVSTGVSSRILEQPCEEYENLAALLARPGFRSLDLSLLADGDEDGAWGTLRNGRLHKALAKATDLEYLHFRTETDFDQFDMPDQDFPRLRSLLPLEHWPKLQHLRLTKVLVDHDELLDVLISLPTSICTIELSHLRFMEEGGDRGYQELMRGLREDLDWRNLAPSQRPRLVVHADANGSRHFRYQDLDAEVNDFAYGQGDNPPGDMYASPSAGAIRSAFEPELEVFTLHY</sequence>
<evidence type="ECO:0000256" key="1">
    <source>
        <dbReference type="SAM" id="MobiDB-lite"/>
    </source>
</evidence>
<dbReference type="KEGG" id="pfy:PFICI_02970"/>
<reference evidence="3" key="1">
    <citation type="journal article" date="2015" name="BMC Genomics">
        <title>Genomic and transcriptomic analysis of the endophytic fungus Pestalotiopsis fici reveals its lifestyle and high potential for synthesis of natural products.</title>
        <authorList>
            <person name="Wang X."/>
            <person name="Zhang X."/>
            <person name="Liu L."/>
            <person name="Xiang M."/>
            <person name="Wang W."/>
            <person name="Sun X."/>
            <person name="Che Y."/>
            <person name="Guo L."/>
            <person name="Liu G."/>
            <person name="Guo L."/>
            <person name="Wang C."/>
            <person name="Yin W.B."/>
            <person name="Stadler M."/>
            <person name="Zhang X."/>
            <person name="Liu X."/>
        </authorList>
    </citation>
    <scope>NUCLEOTIDE SEQUENCE [LARGE SCALE GENOMIC DNA]</scope>
    <source>
        <strain evidence="3">W106-1 / CGMCC3.15140</strain>
    </source>
</reference>
<gene>
    <name evidence="2" type="ORF">PFICI_02970</name>
</gene>
<dbReference type="OMA" id="LEEAIWI"/>
<feature type="region of interest" description="Disordered" evidence="1">
    <location>
        <begin position="95"/>
        <end position="114"/>
    </location>
</feature>